<evidence type="ECO:0000313" key="2">
    <source>
        <dbReference type="Proteomes" id="UP000548476"/>
    </source>
</evidence>
<dbReference type="SUPFAM" id="SSF53822">
    <property type="entry name" value="Periplasmic binding protein-like I"/>
    <property type="match status" value="1"/>
</dbReference>
<dbReference type="InterPro" id="IPR028082">
    <property type="entry name" value="Peripla_BP_I"/>
</dbReference>
<evidence type="ECO:0008006" key="3">
    <source>
        <dbReference type="Google" id="ProtNLM"/>
    </source>
</evidence>
<comment type="caution">
    <text evidence="1">The sequence shown here is derived from an EMBL/GenBank/DDBJ whole genome shotgun (WGS) entry which is preliminary data.</text>
</comment>
<reference evidence="1 2" key="1">
    <citation type="submission" date="2020-08" db="EMBL/GenBank/DDBJ databases">
        <title>Genomic Encyclopedia of Type Strains, Phase IV (KMG-IV): sequencing the most valuable type-strain genomes for metagenomic binning, comparative biology and taxonomic classification.</title>
        <authorList>
            <person name="Goeker M."/>
        </authorList>
    </citation>
    <scope>NUCLEOTIDE SEQUENCE [LARGE SCALE GENOMIC DNA]</scope>
    <source>
        <strain evidence="1 2">YIM 65646</strain>
    </source>
</reference>
<accession>A0A841FPW3</accession>
<keyword evidence="2" id="KW-1185">Reference proteome</keyword>
<dbReference type="RefSeq" id="WP_184790934.1">
    <property type="nucleotide sequence ID" value="NZ_BONT01000047.1"/>
</dbReference>
<gene>
    <name evidence="1" type="ORF">HNR73_006016</name>
</gene>
<organism evidence="1 2">
    <name type="scientific">Phytomonospora endophytica</name>
    <dbReference type="NCBI Taxonomy" id="714109"/>
    <lineage>
        <taxon>Bacteria</taxon>
        <taxon>Bacillati</taxon>
        <taxon>Actinomycetota</taxon>
        <taxon>Actinomycetes</taxon>
        <taxon>Micromonosporales</taxon>
        <taxon>Micromonosporaceae</taxon>
        <taxon>Phytomonospora</taxon>
    </lineage>
</organism>
<dbReference type="Gene3D" id="3.40.50.2300">
    <property type="match status" value="1"/>
</dbReference>
<protein>
    <recommendedName>
        <fullName evidence="3">Leucine-binding protein domain-containing protein</fullName>
    </recommendedName>
</protein>
<dbReference type="AlphaFoldDB" id="A0A841FPW3"/>
<dbReference type="EMBL" id="JACHGT010000015">
    <property type="protein sequence ID" value="MBB6038136.1"/>
    <property type="molecule type" value="Genomic_DNA"/>
</dbReference>
<dbReference type="Proteomes" id="UP000548476">
    <property type="component" value="Unassembled WGS sequence"/>
</dbReference>
<name>A0A841FPW3_9ACTN</name>
<proteinExistence type="predicted"/>
<evidence type="ECO:0000313" key="1">
    <source>
        <dbReference type="EMBL" id="MBB6038136.1"/>
    </source>
</evidence>
<sequence length="170" mass="17914">MTSSPRIPGLTAGAVPAPHTPEELATLLRLASAAQTVAIGHARDDASRAAATAFGEAWEAAGRTVVAIADWPEEAASWLRPARRLTEARPDAWIIAGSPHGWAQLSRRLRHSTDWNPLRSFGFASVGDPAVVRLSGAAVLGMRGAGADGSVWQTGCGRITHRLSPARLTR</sequence>